<dbReference type="Gene3D" id="3.30.565.10">
    <property type="entry name" value="Histidine kinase-like ATPase, C-terminal domain"/>
    <property type="match status" value="1"/>
</dbReference>
<keyword evidence="13" id="KW-0812">Transmembrane</keyword>
<dbReference type="InterPro" id="IPR035965">
    <property type="entry name" value="PAS-like_dom_sf"/>
</dbReference>
<dbReference type="PANTHER" id="PTHR45453:SF1">
    <property type="entry name" value="PHOSPHATE REGULON SENSOR PROTEIN PHOR"/>
    <property type="match status" value="1"/>
</dbReference>
<keyword evidence="9 16" id="KW-0418">Kinase</keyword>
<dbReference type="InterPro" id="IPR000014">
    <property type="entry name" value="PAS"/>
</dbReference>
<dbReference type="SMART" id="SM00091">
    <property type="entry name" value="PAS"/>
    <property type="match status" value="1"/>
</dbReference>
<feature type="transmembrane region" description="Helical" evidence="13">
    <location>
        <begin position="6"/>
        <end position="28"/>
    </location>
</feature>
<dbReference type="InterPro" id="IPR036097">
    <property type="entry name" value="HisK_dim/P_sf"/>
</dbReference>
<dbReference type="STRING" id="340177.Cag_0436"/>
<dbReference type="FunFam" id="1.10.287.130:FF:000001">
    <property type="entry name" value="Two-component sensor histidine kinase"/>
    <property type="match status" value="1"/>
</dbReference>
<dbReference type="GO" id="GO:0005886">
    <property type="term" value="C:plasma membrane"/>
    <property type="evidence" value="ECO:0007669"/>
    <property type="project" value="UniProtKB-SubCell"/>
</dbReference>
<evidence type="ECO:0000256" key="5">
    <source>
        <dbReference type="ARBA" id="ARBA00022475"/>
    </source>
</evidence>
<dbReference type="HOGENOM" id="CLU_000445_89_2_10"/>
<dbReference type="GO" id="GO:0045121">
    <property type="term" value="C:membrane raft"/>
    <property type="evidence" value="ECO:0007669"/>
    <property type="project" value="UniProtKB-SubCell"/>
</dbReference>
<keyword evidence="13" id="KW-1133">Transmembrane helix</keyword>
<dbReference type="InterPro" id="IPR013656">
    <property type="entry name" value="PAS_4"/>
</dbReference>
<keyword evidence="12 13" id="KW-0472">Membrane</keyword>
<dbReference type="eggNOG" id="COG5002">
    <property type="taxonomic scope" value="Bacteria"/>
</dbReference>
<dbReference type="CDD" id="cd00075">
    <property type="entry name" value="HATPase"/>
    <property type="match status" value="1"/>
</dbReference>
<dbReference type="KEGG" id="cch:Cag_0436"/>
<dbReference type="PRINTS" id="PR00344">
    <property type="entry name" value="BCTRLSENSOR"/>
</dbReference>
<dbReference type="PROSITE" id="PS50109">
    <property type="entry name" value="HIS_KIN"/>
    <property type="match status" value="1"/>
</dbReference>
<dbReference type="InterPro" id="IPR003661">
    <property type="entry name" value="HisK_dim/P_dom"/>
</dbReference>
<keyword evidence="10" id="KW-0067">ATP-binding</keyword>
<dbReference type="Pfam" id="PF02518">
    <property type="entry name" value="HATPase_c"/>
    <property type="match status" value="1"/>
</dbReference>
<keyword evidence="8" id="KW-0547">Nucleotide-binding</keyword>
<evidence type="ECO:0000256" key="2">
    <source>
        <dbReference type="ARBA" id="ARBA00004236"/>
    </source>
</evidence>
<dbReference type="SUPFAM" id="SSF55874">
    <property type="entry name" value="ATPase domain of HSP90 chaperone/DNA topoisomerase II/histidine kinase"/>
    <property type="match status" value="1"/>
</dbReference>
<evidence type="ECO:0000256" key="11">
    <source>
        <dbReference type="ARBA" id="ARBA00023012"/>
    </source>
</evidence>
<dbReference type="GO" id="GO:0000155">
    <property type="term" value="F:phosphorelay sensor kinase activity"/>
    <property type="evidence" value="ECO:0007669"/>
    <property type="project" value="InterPro"/>
</dbReference>
<evidence type="ECO:0000313" key="16">
    <source>
        <dbReference type="EMBL" id="ABB27709.1"/>
    </source>
</evidence>
<dbReference type="GO" id="GO:0005524">
    <property type="term" value="F:ATP binding"/>
    <property type="evidence" value="ECO:0007669"/>
    <property type="project" value="UniProtKB-KW"/>
</dbReference>
<dbReference type="InterPro" id="IPR004358">
    <property type="entry name" value="Sig_transdc_His_kin-like_C"/>
</dbReference>
<evidence type="ECO:0000256" key="1">
    <source>
        <dbReference type="ARBA" id="ARBA00000085"/>
    </source>
</evidence>
<dbReference type="PROSITE" id="PS50885">
    <property type="entry name" value="HAMP"/>
    <property type="match status" value="1"/>
</dbReference>
<dbReference type="SMART" id="SM00387">
    <property type="entry name" value="HATPase_c"/>
    <property type="match status" value="1"/>
</dbReference>
<evidence type="ECO:0000259" key="14">
    <source>
        <dbReference type="PROSITE" id="PS50109"/>
    </source>
</evidence>
<proteinExistence type="predicted"/>
<dbReference type="SMART" id="SM00388">
    <property type="entry name" value="HisKA"/>
    <property type="match status" value="1"/>
</dbReference>
<dbReference type="EMBL" id="CP000108">
    <property type="protein sequence ID" value="ABB27709.1"/>
    <property type="molecule type" value="Genomic_DNA"/>
</dbReference>
<evidence type="ECO:0000256" key="7">
    <source>
        <dbReference type="ARBA" id="ARBA00022679"/>
    </source>
</evidence>
<dbReference type="PANTHER" id="PTHR45453">
    <property type="entry name" value="PHOSPHATE REGULON SENSOR PROTEIN PHOR"/>
    <property type="match status" value="1"/>
</dbReference>
<evidence type="ECO:0000256" key="13">
    <source>
        <dbReference type="SAM" id="Phobius"/>
    </source>
</evidence>
<dbReference type="Pfam" id="PF00512">
    <property type="entry name" value="HisKA"/>
    <property type="match status" value="1"/>
</dbReference>
<keyword evidence="11" id="KW-0902">Two-component regulatory system</keyword>
<dbReference type="Gene3D" id="1.10.287.130">
    <property type="match status" value="1"/>
</dbReference>
<gene>
    <name evidence="16" type="ordered locus">Cag_0436</name>
</gene>
<dbReference type="EC" id="2.7.13.3" evidence="4"/>
<dbReference type="FunFam" id="3.30.565.10:FF:000023">
    <property type="entry name" value="PAS domain-containing sensor histidine kinase"/>
    <property type="match status" value="1"/>
</dbReference>
<comment type="subcellular location">
    <subcellularLocation>
        <location evidence="2">Cell membrane</location>
    </subcellularLocation>
    <subcellularLocation>
        <location evidence="3">Membrane raft</location>
        <topology evidence="3">Multi-pass membrane protein</topology>
    </subcellularLocation>
</comment>
<name>Q3ATG6_CHLCH</name>
<dbReference type="AlphaFoldDB" id="Q3ATG6"/>
<keyword evidence="7 16" id="KW-0808">Transferase</keyword>
<dbReference type="Pfam" id="PF08448">
    <property type="entry name" value="PAS_4"/>
    <property type="match status" value="1"/>
</dbReference>
<dbReference type="GO" id="GO:0016036">
    <property type="term" value="P:cellular response to phosphate starvation"/>
    <property type="evidence" value="ECO:0007669"/>
    <property type="project" value="TreeGrafter"/>
</dbReference>
<dbReference type="Gene3D" id="1.10.8.500">
    <property type="entry name" value="HAMP domain in histidine kinase"/>
    <property type="match status" value="1"/>
</dbReference>
<feature type="domain" description="Histidine kinase" evidence="14">
    <location>
        <begin position="373"/>
        <end position="593"/>
    </location>
</feature>
<dbReference type="InterPro" id="IPR036890">
    <property type="entry name" value="HATPase_C_sf"/>
</dbReference>
<feature type="domain" description="HAMP" evidence="15">
    <location>
        <begin position="195"/>
        <end position="247"/>
    </location>
</feature>
<protein>
    <recommendedName>
        <fullName evidence="4">histidine kinase</fullName>
        <ecNumber evidence="4">2.7.13.3</ecNumber>
    </recommendedName>
</protein>
<dbReference type="Pfam" id="PF00672">
    <property type="entry name" value="HAMP"/>
    <property type="match status" value="1"/>
</dbReference>
<sequence>MRAKASLHIGLVFSALLFALLCGGWWLLHHQFKSALITTTRTELQHNMQLCRQGLMAQPLTFWQSPQAVSQWLGESARLLNVRITLIESNGTVVADTMMPSHKLHQAENYHMRPEVKAALKHGFGEHIRFSYATQEQQLYTTLPMVFPDGRRMVICFSKPLYDVGWYKEHVQGNVPLLFLGMFVMSLGVGMGSGFLLTRPLRQLAAVARQRLQGDFSAALSIKPKHEFGELAHALNSMSDSVITMRRHEEWYLAVFSAIREAIIVTDAAGDIIFANPSAARTFRMGQTIFTSRPVKHLPDPTLQELFNRVHTTRVMVRKEEVALSTARGERIMQINSMPLATMGKTYEGCVFVLNDITTVRNLEKIRRDFVASVSHELRTPLTVISGYTETLLEGALHDPAHAVPFLKTILQASQQLTALVNDVLDLSRIESGAIDYQFTSVDIGGVVRKAVEFLKPSLEKKQIRLDVRITAGLPTIYADARYLDIVIRNLVDNAINAVDERNGRIRISAFAMNKEVVRLEVEDNGVGIAKADLDRIFERFYRVDKGRSRQYGGTGLGLSIVKHIVLAHQGDIVVNSKLNHGSVFSVLLKVAHSK</sequence>
<dbReference type="CDD" id="cd00082">
    <property type="entry name" value="HisKA"/>
    <property type="match status" value="1"/>
</dbReference>
<dbReference type="OrthoDB" id="9813151at2"/>
<dbReference type="InterPro" id="IPR005467">
    <property type="entry name" value="His_kinase_dom"/>
</dbReference>
<evidence type="ECO:0000256" key="12">
    <source>
        <dbReference type="ARBA" id="ARBA00023136"/>
    </source>
</evidence>
<dbReference type="SUPFAM" id="SSF55785">
    <property type="entry name" value="PYP-like sensor domain (PAS domain)"/>
    <property type="match status" value="1"/>
</dbReference>
<keyword evidence="5" id="KW-1003">Cell membrane</keyword>
<dbReference type="Gene3D" id="3.30.450.20">
    <property type="entry name" value="PAS domain"/>
    <property type="match status" value="1"/>
</dbReference>
<dbReference type="SUPFAM" id="SSF158472">
    <property type="entry name" value="HAMP domain-like"/>
    <property type="match status" value="1"/>
</dbReference>
<dbReference type="NCBIfam" id="TIGR00229">
    <property type="entry name" value="sensory_box"/>
    <property type="match status" value="1"/>
</dbReference>
<accession>Q3ATG6</accession>
<comment type="catalytic activity">
    <reaction evidence="1">
        <text>ATP + protein L-histidine = ADP + protein N-phospho-L-histidine.</text>
        <dbReference type="EC" id="2.7.13.3"/>
    </reaction>
</comment>
<organism evidence="16">
    <name type="scientific">Chlorobium chlorochromatii (strain CaD3)</name>
    <dbReference type="NCBI Taxonomy" id="340177"/>
    <lineage>
        <taxon>Bacteria</taxon>
        <taxon>Pseudomonadati</taxon>
        <taxon>Chlorobiota</taxon>
        <taxon>Chlorobiia</taxon>
        <taxon>Chlorobiales</taxon>
        <taxon>Chlorobiaceae</taxon>
        <taxon>Chlorobium/Pelodictyon group</taxon>
        <taxon>Chlorobium</taxon>
    </lineage>
</organism>
<evidence type="ECO:0000256" key="10">
    <source>
        <dbReference type="ARBA" id="ARBA00022840"/>
    </source>
</evidence>
<dbReference type="SUPFAM" id="SSF47384">
    <property type="entry name" value="Homodimeric domain of signal transducing histidine kinase"/>
    <property type="match status" value="1"/>
</dbReference>
<dbReference type="CDD" id="cd06225">
    <property type="entry name" value="HAMP"/>
    <property type="match status" value="1"/>
</dbReference>
<dbReference type="GO" id="GO:0004721">
    <property type="term" value="F:phosphoprotein phosphatase activity"/>
    <property type="evidence" value="ECO:0007669"/>
    <property type="project" value="TreeGrafter"/>
</dbReference>
<evidence type="ECO:0000256" key="3">
    <source>
        <dbReference type="ARBA" id="ARBA00004314"/>
    </source>
</evidence>
<dbReference type="CDD" id="cd00130">
    <property type="entry name" value="PAS"/>
    <property type="match status" value="1"/>
</dbReference>
<evidence type="ECO:0000256" key="4">
    <source>
        <dbReference type="ARBA" id="ARBA00012438"/>
    </source>
</evidence>
<reference evidence="16" key="1">
    <citation type="submission" date="2005-08" db="EMBL/GenBank/DDBJ databases">
        <title>Complete sequence of Chlorobium chlorochromatii CaD3.</title>
        <authorList>
            <person name="Copeland A."/>
            <person name="Lucas S."/>
            <person name="Lapidus A."/>
            <person name="Barry K."/>
            <person name="Detter J.C."/>
            <person name="Glavina T."/>
            <person name="Hammon N."/>
            <person name="Israni S."/>
            <person name="Pitluck S."/>
            <person name="Bryant D."/>
            <person name="Schmutz J."/>
            <person name="Larimer F."/>
            <person name="Land M."/>
            <person name="Kyrpides N."/>
            <person name="Ivanova N."/>
            <person name="Richardson P."/>
        </authorList>
    </citation>
    <scope>NUCLEOTIDE SEQUENCE [LARGE SCALE GENOMIC DNA]</scope>
    <source>
        <strain evidence="16">CaD3</strain>
    </source>
</reference>
<dbReference type="InterPro" id="IPR003660">
    <property type="entry name" value="HAMP_dom"/>
</dbReference>
<evidence type="ECO:0000259" key="15">
    <source>
        <dbReference type="PROSITE" id="PS50885"/>
    </source>
</evidence>
<dbReference type="SMART" id="SM00304">
    <property type="entry name" value="HAMP"/>
    <property type="match status" value="1"/>
</dbReference>
<dbReference type="InterPro" id="IPR050351">
    <property type="entry name" value="BphY/WalK/GraS-like"/>
</dbReference>
<evidence type="ECO:0000256" key="6">
    <source>
        <dbReference type="ARBA" id="ARBA00022553"/>
    </source>
</evidence>
<keyword evidence="6" id="KW-0597">Phosphoprotein</keyword>
<dbReference type="InterPro" id="IPR003594">
    <property type="entry name" value="HATPase_dom"/>
</dbReference>
<evidence type="ECO:0000256" key="9">
    <source>
        <dbReference type="ARBA" id="ARBA00022777"/>
    </source>
</evidence>
<evidence type="ECO:0000256" key="8">
    <source>
        <dbReference type="ARBA" id="ARBA00022741"/>
    </source>
</evidence>